<feature type="binding site" description="in other chain" evidence="6">
    <location>
        <position position="96"/>
    </location>
    <ligand>
        <name>5-phospho-alpha-D-ribose 1-diphosphate</name>
        <dbReference type="ChEBI" id="CHEBI:58017"/>
        <note>ligand shared between dimeric partners</note>
    </ligand>
</feature>
<dbReference type="EC" id="2.4.2.10" evidence="2 6"/>
<evidence type="ECO:0000256" key="6">
    <source>
        <dbReference type="HAMAP-Rule" id="MF_01208"/>
    </source>
</evidence>
<evidence type="ECO:0000256" key="1">
    <source>
        <dbReference type="ARBA" id="ARBA00004889"/>
    </source>
</evidence>
<dbReference type="SUPFAM" id="SSF53271">
    <property type="entry name" value="PRTase-like"/>
    <property type="match status" value="1"/>
</dbReference>
<dbReference type="UniPathway" id="UPA00070">
    <property type="reaction ID" value="UER00119"/>
</dbReference>
<comment type="similarity">
    <text evidence="6">Belongs to the purine/pyrimidine phosphoribosyltransferase family. PyrE subfamily.</text>
</comment>
<comment type="pathway">
    <text evidence="1 6">Pyrimidine metabolism; UMP biosynthesis via de novo pathway; UMP from orotate: step 1/2.</text>
</comment>
<dbReference type="HAMAP" id="MF_01208">
    <property type="entry name" value="PyrE"/>
    <property type="match status" value="1"/>
</dbReference>
<dbReference type="Proteomes" id="UP000177869">
    <property type="component" value="Unassembled WGS sequence"/>
</dbReference>
<evidence type="ECO:0000256" key="3">
    <source>
        <dbReference type="ARBA" id="ARBA00022676"/>
    </source>
</evidence>
<evidence type="ECO:0000313" key="8">
    <source>
        <dbReference type="EMBL" id="OGI61328.1"/>
    </source>
</evidence>
<feature type="domain" description="Phosphoribosyltransferase" evidence="7">
    <location>
        <begin position="35"/>
        <end position="168"/>
    </location>
</feature>
<evidence type="ECO:0000313" key="9">
    <source>
        <dbReference type="Proteomes" id="UP000177869"/>
    </source>
</evidence>
<name>A0A1F6UVI9_9BACT</name>
<keyword evidence="5 6" id="KW-0665">Pyrimidine biosynthesis</keyword>
<proteinExistence type="inferred from homology"/>
<dbReference type="InterPro" id="IPR023031">
    <property type="entry name" value="OPRT"/>
</dbReference>
<dbReference type="Pfam" id="PF00156">
    <property type="entry name" value="Pribosyltran"/>
    <property type="match status" value="1"/>
</dbReference>
<dbReference type="PANTHER" id="PTHR19278:SF9">
    <property type="entry name" value="URIDINE 5'-MONOPHOSPHATE SYNTHASE"/>
    <property type="match status" value="1"/>
</dbReference>
<dbReference type="AlphaFoldDB" id="A0A1F6UVI9"/>
<dbReference type="GO" id="GO:0000287">
    <property type="term" value="F:magnesium ion binding"/>
    <property type="evidence" value="ECO:0007669"/>
    <property type="project" value="UniProtKB-UniRule"/>
</dbReference>
<gene>
    <name evidence="6" type="primary">pyrE</name>
    <name evidence="8" type="ORF">A2814_00775</name>
</gene>
<reference evidence="8 9" key="1">
    <citation type="journal article" date="2016" name="Nat. Commun.">
        <title>Thousands of microbial genomes shed light on interconnected biogeochemical processes in an aquifer system.</title>
        <authorList>
            <person name="Anantharaman K."/>
            <person name="Brown C.T."/>
            <person name="Hug L.A."/>
            <person name="Sharon I."/>
            <person name="Castelle C.J."/>
            <person name="Probst A.J."/>
            <person name="Thomas B.C."/>
            <person name="Singh A."/>
            <person name="Wilkins M.J."/>
            <person name="Karaoz U."/>
            <person name="Brodie E.L."/>
            <person name="Williams K.H."/>
            <person name="Hubbard S.S."/>
            <person name="Banfield J.F."/>
        </authorList>
    </citation>
    <scope>NUCLEOTIDE SEQUENCE [LARGE SCALE GENOMIC DNA]</scope>
</reference>
<comment type="cofactor">
    <cofactor evidence="6">
        <name>Mg(2+)</name>
        <dbReference type="ChEBI" id="CHEBI:18420"/>
    </cofactor>
</comment>
<dbReference type="STRING" id="1801732.A2814_00775"/>
<sequence length="209" mass="23232">MQDIISILRSVGAIVTDSHFVGTQGRHMPAYINKDALLSHTNQVSKIGKLFALKFKNKNIEVVVSPAVAGIAFSQWTAYHLNKFSKKEVLSVFTEKTPENGQIFKRGYDAVVKNKRVLIIEDTTTTGSSVKKVISSVKKAGGKVVAVCVMINRDKKVNTKNIGAPFYSLQFFKIPSYDAKNCPLCKRSVLINTKLGHGKKYLEEQKKLK</sequence>
<dbReference type="EMBL" id="MFTI01000001">
    <property type="protein sequence ID" value="OGI61328.1"/>
    <property type="molecule type" value="Genomic_DNA"/>
</dbReference>
<comment type="function">
    <text evidence="6">Catalyzes the transfer of a ribosyl phosphate group from 5-phosphoribose 1-diphosphate to orotate, leading to the formation of orotidine monophosphate (OMP).</text>
</comment>
<evidence type="ECO:0000259" key="7">
    <source>
        <dbReference type="Pfam" id="PF00156"/>
    </source>
</evidence>
<dbReference type="InterPro" id="IPR000836">
    <property type="entry name" value="PRTase_dom"/>
</dbReference>
<dbReference type="GO" id="GO:0019856">
    <property type="term" value="P:pyrimidine nucleobase biosynthetic process"/>
    <property type="evidence" value="ECO:0007669"/>
    <property type="project" value="TreeGrafter"/>
</dbReference>
<dbReference type="InterPro" id="IPR029057">
    <property type="entry name" value="PRTase-like"/>
</dbReference>
<organism evidence="8 9">
    <name type="scientific">Candidatus Nomurabacteria bacterium RIFCSPHIGHO2_01_FULL_38_19</name>
    <dbReference type="NCBI Taxonomy" id="1801732"/>
    <lineage>
        <taxon>Bacteria</taxon>
        <taxon>Candidatus Nomuraibacteriota</taxon>
    </lineage>
</organism>
<comment type="catalytic activity">
    <reaction evidence="6">
        <text>orotidine 5'-phosphate + diphosphate = orotate + 5-phospho-alpha-D-ribose 1-diphosphate</text>
        <dbReference type="Rhea" id="RHEA:10380"/>
        <dbReference type="ChEBI" id="CHEBI:30839"/>
        <dbReference type="ChEBI" id="CHEBI:33019"/>
        <dbReference type="ChEBI" id="CHEBI:57538"/>
        <dbReference type="ChEBI" id="CHEBI:58017"/>
        <dbReference type="EC" id="2.4.2.10"/>
    </reaction>
</comment>
<accession>A0A1F6UVI9</accession>
<dbReference type="Gene3D" id="3.40.50.2020">
    <property type="match status" value="1"/>
</dbReference>
<dbReference type="PANTHER" id="PTHR19278">
    <property type="entry name" value="OROTATE PHOSPHORIBOSYLTRANSFERASE"/>
    <property type="match status" value="1"/>
</dbReference>
<keyword evidence="3 6" id="KW-0328">Glycosyltransferase</keyword>
<dbReference type="CDD" id="cd06223">
    <property type="entry name" value="PRTases_typeI"/>
    <property type="match status" value="1"/>
</dbReference>
<keyword evidence="6" id="KW-0460">Magnesium</keyword>
<keyword evidence="4 6" id="KW-0808">Transferase</keyword>
<protein>
    <recommendedName>
        <fullName evidence="2 6">Orotate phosphoribosyltransferase</fullName>
        <shortName evidence="6">OPRT</shortName>
        <shortName evidence="6">OPRTase</shortName>
        <ecNumber evidence="2 6">2.4.2.10</ecNumber>
    </recommendedName>
</protein>
<feature type="binding site" evidence="6">
    <location>
        <position position="153"/>
    </location>
    <ligand>
        <name>orotate</name>
        <dbReference type="ChEBI" id="CHEBI:30839"/>
    </ligand>
</feature>
<evidence type="ECO:0000256" key="2">
    <source>
        <dbReference type="ARBA" id="ARBA00011971"/>
    </source>
</evidence>
<comment type="caution">
    <text evidence="6">Lacks conserved residue(s) required for the propagation of feature annotation.</text>
</comment>
<comment type="subunit">
    <text evidence="6">Homodimer.</text>
</comment>
<evidence type="ECO:0000256" key="5">
    <source>
        <dbReference type="ARBA" id="ARBA00022975"/>
    </source>
</evidence>
<dbReference type="GO" id="GO:0044205">
    <property type="term" value="P:'de novo' UMP biosynthetic process"/>
    <property type="evidence" value="ECO:0007669"/>
    <property type="project" value="UniProtKB-UniRule"/>
</dbReference>
<feature type="binding site" description="in other chain" evidence="6">
    <location>
        <begin position="121"/>
        <end position="129"/>
    </location>
    <ligand>
        <name>5-phospho-alpha-D-ribose 1-diphosphate</name>
        <dbReference type="ChEBI" id="CHEBI:58017"/>
        <note>ligand shared between dimeric partners</note>
    </ligand>
</feature>
<feature type="binding site" evidence="6">
    <location>
        <position position="125"/>
    </location>
    <ligand>
        <name>orotate</name>
        <dbReference type="ChEBI" id="CHEBI:30839"/>
    </ligand>
</feature>
<evidence type="ECO:0000256" key="4">
    <source>
        <dbReference type="ARBA" id="ARBA00022679"/>
    </source>
</evidence>
<comment type="caution">
    <text evidence="8">The sequence shown here is derived from an EMBL/GenBank/DDBJ whole genome shotgun (WGS) entry which is preliminary data.</text>
</comment>
<dbReference type="GO" id="GO:0004588">
    <property type="term" value="F:orotate phosphoribosyltransferase activity"/>
    <property type="evidence" value="ECO:0007669"/>
    <property type="project" value="UniProtKB-UniRule"/>
</dbReference>